<feature type="transmembrane region" description="Helical" evidence="2">
    <location>
        <begin position="307"/>
        <end position="328"/>
    </location>
</feature>
<dbReference type="AlphaFoldDB" id="A0A183C122"/>
<evidence type="ECO:0000313" key="4">
    <source>
        <dbReference type="WBParaSite" id="GPLIN_000656500"/>
    </source>
</evidence>
<feature type="transmembrane region" description="Helical" evidence="2">
    <location>
        <begin position="277"/>
        <end position="295"/>
    </location>
</feature>
<evidence type="ECO:0000256" key="1">
    <source>
        <dbReference type="SAM" id="MobiDB-lite"/>
    </source>
</evidence>
<keyword evidence="3" id="KW-1185">Reference proteome</keyword>
<feature type="region of interest" description="Disordered" evidence="1">
    <location>
        <begin position="450"/>
        <end position="475"/>
    </location>
</feature>
<organism evidence="3 4">
    <name type="scientific">Globodera pallida</name>
    <name type="common">Potato cyst nematode worm</name>
    <name type="synonym">Heterodera pallida</name>
    <dbReference type="NCBI Taxonomy" id="36090"/>
    <lineage>
        <taxon>Eukaryota</taxon>
        <taxon>Metazoa</taxon>
        <taxon>Ecdysozoa</taxon>
        <taxon>Nematoda</taxon>
        <taxon>Chromadorea</taxon>
        <taxon>Rhabditida</taxon>
        <taxon>Tylenchina</taxon>
        <taxon>Tylenchomorpha</taxon>
        <taxon>Tylenchoidea</taxon>
        <taxon>Heteroderidae</taxon>
        <taxon>Heteroderinae</taxon>
        <taxon>Globodera</taxon>
    </lineage>
</organism>
<sequence>MILNSAGGRFKNCFKWFTKKLACNANSAWMRRHGNGSAQARNELHLNSTRQAQHPAVTLQCAEPFNPNHRRYRTCCCHAKSFTITFCIIELFILCFIMVAIVPDFNTKICGSFAENDKRDHAQHFETVQEHVEQQLNDNPSTMSTVTTGVVSSSVSNGEPASADVLQRIIARQRRQITTNDEAQQQQQAVQQQQQAVQQQQQAVQQQQQAVQQQEAVQQQQQAVHDEHQLEVQPSSQTTPMVDTGGPGIAFAANETGPENNSLHLLHSVTCSLTSVWLSWAFTQMFAIVLLCYGIRSQRWQMLIPHIVARIFCALAVWLVIICLIGAFARPGSLHMTGHLILVAFLFILLLWIGLLLKSEIRCAEFVKRSAETGFSVCRTRPIGPPTVSQSDERERRAESNRTKSAGAKPIQTLTNVYQREKPQAKTQSVVTEMTVAGEPDAVVAAAHTRPSTAGSSNMADNNTMPNAEGAPNQPVQQHQLEMYQKHLDMGTTNNIQSHSANLNEETTFGGLQQSMLAKRRGRPTGLPPLRHTFRV</sequence>
<feature type="region of interest" description="Disordered" evidence="1">
    <location>
        <begin position="382"/>
        <end position="406"/>
    </location>
</feature>
<proteinExistence type="predicted"/>
<reference evidence="4" key="3">
    <citation type="submission" date="2016-06" db="UniProtKB">
        <authorList>
            <consortium name="WormBaseParasite"/>
        </authorList>
    </citation>
    <scope>IDENTIFICATION</scope>
</reference>
<accession>A0A183C122</accession>
<feature type="compositionally biased region" description="Polar residues" evidence="1">
    <location>
        <begin position="450"/>
        <end position="466"/>
    </location>
</feature>
<feature type="compositionally biased region" description="Basic and acidic residues" evidence="1">
    <location>
        <begin position="391"/>
        <end position="402"/>
    </location>
</feature>
<protein>
    <submittedName>
        <fullName evidence="4">Protein phosphatase</fullName>
    </submittedName>
</protein>
<keyword evidence="2" id="KW-1133">Transmembrane helix</keyword>
<name>A0A183C122_GLOPA</name>
<keyword evidence="2" id="KW-0812">Transmembrane</keyword>
<evidence type="ECO:0000256" key="2">
    <source>
        <dbReference type="SAM" id="Phobius"/>
    </source>
</evidence>
<feature type="region of interest" description="Disordered" evidence="1">
    <location>
        <begin position="220"/>
        <end position="239"/>
    </location>
</feature>
<dbReference type="Proteomes" id="UP000050741">
    <property type="component" value="Unassembled WGS sequence"/>
</dbReference>
<reference evidence="3" key="1">
    <citation type="submission" date="2013-12" db="EMBL/GenBank/DDBJ databases">
        <authorList>
            <person name="Aslett M."/>
        </authorList>
    </citation>
    <scope>NUCLEOTIDE SEQUENCE [LARGE SCALE GENOMIC DNA]</scope>
    <source>
        <strain evidence="3">Lindley</strain>
    </source>
</reference>
<keyword evidence="2" id="KW-0472">Membrane</keyword>
<feature type="transmembrane region" description="Helical" evidence="2">
    <location>
        <begin position="340"/>
        <end position="357"/>
    </location>
</feature>
<reference evidence="3" key="2">
    <citation type="submission" date="2014-05" db="EMBL/GenBank/DDBJ databases">
        <title>The genome and life-stage specific transcriptomes of Globodera pallida elucidate key aspects of plant parasitism by a cyst nematode.</title>
        <authorList>
            <person name="Cotton J.A."/>
            <person name="Lilley C.J."/>
            <person name="Jones L.M."/>
            <person name="Kikuchi T."/>
            <person name="Reid A.J."/>
            <person name="Thorpe P."/>
            <person name="Tsai I.J."/>
            <person name="Beasley H."/>
            <person name="Blok V."/>
            <person name="Cock P.J.A."/>
            <person name="Van den Akker S.E."/>
            <person name="Holroyd N."/>
            <person name="Hunt M."/>
            <person name="Mantelin S."/>
            <person name="Naghra H."/>
            <person name="Pain A."/>
            <person name="Palomares-Rius J.E."/>
            <person name="Zarowiecki M."/>
            <person name="Berriman M."/>
            <person name="Jones J.T."/>
            <person name="Urwin P.E."/>
        </authorList>
    </citation>
    <scope>NUCLEOTIDE SEQUENCE [LARGE SCALE GENOMIC DNA]</scope>
    <source>
        <strain evidence="3">Lindley</strain>
    </source>
</reference>
<feature type="transmembrane region" description="Helical" evidence="2">
    <location>
        <begin position="81"/>
        <end position="102"/>
    </location>
</feature>
<dbReference type="OrthoDB" id="5818301at2759"/>
<dbReference type="WBParaSite" id="GPLIN_000656500">
    <property type="protein sequence ID" value="GPLIN_000656500"/>
    <property type="gene ID" value="GPLIN_000656500"/>
</dbReference>
<evidence type="ECO:0000313" key="3">
    <source>
        <dbReference type="Proteomes" id="UP000050741"/>
    </source>
</evidence>